<feature type="region of interest" description="Disordered" evidence="11">
    <location>
        <begin position="286"/>
        <end position="327"/>
    </location>
</feature>
<comment type="caution">
    <text evidence="12">The sequence shown here is derived from an EMBL/GenBank/DDBJ whole genome shotgun (WGS) entry which is preliminary data.</text>
</comment>
<dbReference type="GO" id="GO:0034625">
    <property type="term" value="P:fatty acid elongation, monounsaturated fatty acid"/>
    <property type="evidence" value="ECO:0007669"/>
    <property type="project" value="TreeGrafter"/>
</dbReference>
<dbReference type="GO" id="GO:0030148">
    <property type="term" value="P:sphingolipid biosynthetic process"/>
    <property type="evidence" value="ECO:0007669"/>
    <property type="project" value="TreeGrafter"/>
</dbReference>
<evidence type="ECO:0000256" key="1">
    <source>
        <dbReference type="ARBA" id="ARBA00004141"/>
    </source>
</evidence>
<comment type="catalytic activity">
    <reaction evidence="10">
        <text>a very-long-chain acyl-CoA + malonyl-CoA + H(+) = a very-long-chain 3-oxoacyl-CoA + CO2 + CoA</text>
        <dbReference type="Rhea" id="RHEA:32727"/>
        <dbReference type="ChEBI" id="CHEBI:15378"/>
        <dbReference type="ChEBI" id="CHEBI:16526"/>
        <dbReference type="ChEBI" id="CHEBI:57287"/>
        <dbReference type="ChEBI" id="CHEBI:57384"/>
        <dbReference type="ChEBI" id="CHEBI:90725"/>
        <dbReference type="ChEBI" id="CHEBI:90736"/>
        <dbReference type="EC" id="2.3.1.199"/>
    </reaction>
</comment>
<keyword evidence="4 10" id="KW-0812">Transmembrane</keyword>
<protein>
    <recommendedName>
        <fullName evidence="10">Elongation of very long chain fatty acids protein</fullName>
        <ecNumber evidence="10">2.3.1.199</ecNumber>
    </recommendedName>
    <alternativeName>
        <fullName evidence="10">Very-long-chain 3-oxoacyl-CoA synthase</fullName>
    </alternativeName>
</protein>
<feature type="compositionally biased region" description="Basic and acidic residues" evidence="11">
    <location>
        <begin position="313"/>
        <end position="327"/>
    </location>
</feature>
<sequence length="327" mass="37859">MEYVAQGFRAPFEFYNWMMSKSDPRTINWPLCGSPFPILSIIFSYVYFVKVLGPQWMKNREPFKIEKIIVLYNVLMVIFSAGFFLYGGSYSYLPPWGKFSWFCEPVNYSTDPEIIDMISIGWWFLLLKIVEFADTIFFVLRKKFTHISALHVIHHSLVAWGIWIGMKFGAGGNNAFFPLINCFVHTIMYSYYCLAALGPGMRKYLWWKKYLTILQMVQFVIAFAHSMIPLFYDCGYHKGFAYAIMFHAILFMAMFMNFYRHTYNQQKKAALQASATQNGTSVMKANGHSVNGTANKQNGTVQHQRKNGYNSVKAEECNGKSSDKKDL</sequence>
<evidence type="ECO:0000256" key="10">
    <source>
        <dbReference type="RuleBase" id="RU361115"/>
    </source>
</evidence>
<feature type="transmembrane region" description="Helical" evidence="10">
    <location>
        <begin position="120"/>
        <end position="140"/>
    </location>
</feature>
<dbReference type="PANTHER" id="PTHR11157:SF69">
    <property type="entry name" value="ELONGATION OF VERY LONG CHAIN FATTY ACIDS PROTEIN 7"/>
    <property type="match status" value="1"/>
</dbReference>
<dbReference type="Pfam" id="PF01151">
    <property type="entry name" value="ELO"/>
    <property type="match status" value="1"/>
</dbReference>
<dbReference type="GO" id="GO:0019367">
    <property type="term" value="P:fatty acid elongation, saturated fatty acid"/>
    <property type="evidence" value="ECO:0007669"/>
    <property type="project" value="TreeGrafter"/>
</dbReference>
<feature type="transmembrane region" description="Helical" evidence="10">
    <location>
        <begin position="69"/>
        <end position="92"/>
    </location>
</feature>
<dbReference type="Proteomes" id="UP001054837">
    <property type="component" value="Unassembled WGS sequence"/>
</dbReference>
<keyword evidence="2 10" id="KW-0444">Lipid biosynthesis</keyword>
<dbReference type="GO" id="GO:0042761">
    <property type="term" value="P:very long-chain fatty acid biosynthetic process"/>
    <property type="evidence" value="ECO:0007669"/>
    <property type="project" value="TreeGrafter"/>
</dbReference>
<feature type="compositionally biased region" description="Polar residues" evidence="11">
    <location>
        <begin position="286"/>
        <end position="310"/>
    </location>
</feature>
<evidence type="ECO:0000313" key="12">
    <source>
        <dbReference type="EMBL" id="GIY16584.1"/>
    </source>
</evidence>
<keyword evidence="3 10" id="KW-0808">Transferase</keyword>
<evidence type="ECO:0000256" key="4">
    <source>
        <dbReference type="ARBA" id="ARBA00022692"/>
    </source>
</evidence>
<gene>
    <name evidence="12" type="primary">AAEL008004</name>
    <name evidence="12" type="ORF">CDAR_598911</name>
</gene>
<keyword evidence="8 10" id="KW-0472">Membrane</keyword>
<evidence type="ECO:0000256" key="11">
    <source>
        <dbReference type="SAM" id="MobiDB-lite"/>
    </source>
</evidence>
<dbReference type="GO" id="GO:0009922">
    <property type="term" value="F:fatty acid elongase activity"/>
    <property type="evidence" value="ECO:0007669"/>
    <property type="project" value="UniProtKB-EC"/>
</dbReference>
<dbReference type="GO" id="GO:0034626">
    <property type="term" value="P:fatty acid elongation, polyunsaturated fatty acid"/>
    <property type="evidence" value="ECO:0007669"/>
    <property type="project" value="TreeGrafter"/>
</dbReference>
<organism evidence="12 13">
    <name type="scientific">Caerostris darwini</name>
    <dbReference type="NCBI Taxonomy" id="1538125"/>
    <lineage>
        <taxon>Eukaryota</taxon>
        <taxon>Metazoa</taxon>
        <taxon>Ecdysozoa</taxon>
        <taxon>Arthropoda</taxon>
        <taxon>Chelicerata</taxon>
        <taxon>Arachnida</taxon>
        <taxon>Araneae</taxon>
        <taxon>Araneomorphae</taxon>
        <taxon>Entelegynae</taxon>
        <taxon>Araneoidea</taxon>
        <taxon>Araneidae</taxon>
        <taxon>Caerostris</taxon>
    </lineage>
</organism>
<feature type="transmembrane region" description="Helical" evidence="10">
    <location>
        <begin position="152"/>
        <end position="170"/>
    </location>
</feature>
<feature type="transmembrane region" description="Helical" evidence="10">
    <location>
        <begin position="176"/>
        <end position="198"/>
    </location>
</feature>
<evidence type="ECO:0000256" key="3">
    <source>
        <dbReference type="ARBA" id="ARBA00022679"/>
    </source>
</evidence>
<keyword evidence="5 10" id="KW-0276">Fatty acid metabolism</keyword>
<name>A0AAV4R7I9_9ARAC</name>
<feature type="transmembrane region" description="Helical" evidence="10">
    <location>
        <begin position="240"/>
        <end position="259"/>
    </location>
</feature>
<dbReference type="PANTHER" id="PTHR11157">
    <property type="entry name" value="FATTY ACID ACYL TRANSFERASE-RELATED"/>
    <property type="match status" value="1"/>
</dbReference>
<dbReference type="AlphaFoldDB" id="A0AAV4R7I9"/>
<evidence type="ECO:0000256" key="8">
    <source>
        <dbReference type="ARBA" id="ARBA00023136"/>
    </source>
</evidence>
<feature type="transmembrane region" description="Helical" evidence="10">
    <location>
        <begin position="27"/>
        <end position="48"/>
    </location>
</feature>
<evidence type="ECO:0000256" key="5">
    <source>
        <dbReference type="ARBA" id="ARBA00022832"/>
    </source>
</evidence>
<keyword evidence="9 10" id="KW-0275">Fatty acid biosynthesis</keyword>
<accession>A0AAV4R7I9</accession>
<dbReference type="EMBL" id="BPLQ01005716">
    <property type="protein sequence ID" value="GIY16584.1"/>
    <property type="molecule type" value="Genomic_DNA"/>
</dbReference>
<reference evidence="12 13" key="1">
    <citation type="submission" date="2021-06" db="EMBL/GenBank/DDBJ databases">
        <title>Caerostris darwini draft genome.</title>
        <authorList>
            <person name="Kono N."/>
            <person name="Arakawa K."/>
        </authorList>
    </citation>
    <scope>NUCLEOTIDE SEQUENCE [LARGE SCALE GENOMIC DNA]</scope>
</reference>
<dbReference type="InterPro" id="IPR002076">
    <property type="entry name" value="ELO_fam"/>
</dbReference>
<keyword evidence="13" id="KW-1185">Reference proteome</keyword>
<keyword evidence="6 10" id="KW-1133">Transmembrane helix</keyword>
<dbReference type="GO" id="GO:0005789">
    <property type="term" value="C:endoplasmic reticulum membrane"/>
    <property type="evidence" value="ECO:0007669"/>
    <property type="project" value="TreeGrafter"/>
</dbReference>
<comment type="subcellular location">
    <subcellularLocation>
        <location evidence="1">Membrane</location>
        <topology evidence="1">Multi-pass membrane protein</topology>
    </subcellularLocation>
</comment>
<keyword evidence="7 10" id="KW-0443">Lipid metabolism</keyword>
<evidence type="ECO:0000256" key="7">
    <source>
        <dbReference type="ARBA" id="ARBA00023098"/>
    </source>
</evidence>
<comment type="similarity">
    <text evidence="10">Belongs to the ELO family.</text>
</comment>
<evidence type="ECO:0000256" key="6">
    <source>
        <dbReference type="ARBA" id="ARBA00022989"/>
    </source>
</evidence>
<evidence type="ECO:0000313" key="13">
    <source>
        <dbReference type="Proteomes" id="UP001054837"/>
    </source>
</evidence>
<dbReference type="EC" id="2.3.1.199" evidence="10"/>
<evidence type="ECO:0000256" key="9">
    <source>
        <dbReference type="ARBA" id="ARBA00023160"/>
    </source>
</evidence>
<evidence type="ECO:0000256" key="2">
    <source>
        <dbReference type="ARBA" id="ARBA00022516"/>
    </source>
</evidence>
<proteinExistence type="inferred from homology"/>
<feature type="transmembrane region" description="Helical" evidence="10">
    <location>
        <begin position="210"/>
        <end position="228"/>
    </location>
</feature>